<feature type="region of interest" description="Disordered" evidence="1">
    <location>
        <begin position="313"/>
        <end position="332"/>
    </location>
</feature>
<sequence>MTKHAGFAYSAGDRLLLLKKRDGTWELPSTLTHAGEAPLQAAEHASTSLLGMAPEGTVLWAVTQPLKDGEQTIYAKRVDTPFTPNLSKDHSAYGWFKRDQLPHPLSSGVGNVAQRFSMDLITLCKSMADEQFSSPERFYNVTLFAMRITGTGWAYRGGERGEYTLRKRDIWTSPDVLESCQGLPVVIDHPDSAITDDRYFAEHIVGTIIYPFVRDHEVWGIARIQDKGVAHALMEHNWSTSPGIVTSSLSQSRDLPHGTRVTVEGSPYHLDHLALVPEGVWDKYHPPSGIDTPNQPRAPSARGFFVSNGEHSPMARTHHDATHDTPDARLDKNLGATDLHTRLARLLDEVDDLKKQLLTAPKKDVRCDDLSDGDDGDDASAEGDTKRDKQAARADRHDSTQRFDQDEVSPQKDTDDRAMIERMVAQMRKAGARDDVILSCLRDMGADPARFGFDDAKEAKDHAIRDRLDALNRRNDAHEAEMEKIRRRATPLSDEDHNEISNAEAKADSVTQPLGQQTPRYIPGESVSGYRRRLAGSLQKHSQEWGKTRLSDLDDGVFEIAEKQIYADARAAASRPVASAPNAPLQKISTRSASGHTRTEYRGGFRSAFGAFMA</sequence>
<name>A0ABQ0P4J4_9PROT</name>
<feature type="compositionally biased region" description="Polar residues" evidence="1">
    <location>
        <begin position="509"/>
        <end position="519"/>
    </location>
</feature>
<keyword evidence="3" id="KW-1185">Reference proteome</keyword>
<evidence type="ECO:0000313" key="2">
    <source>
        <dbReference type="EMBL" id="GBQ08856.1"/>
    </source>
</evidence>
<evidence type="ECO:0000256" key="1">
    <source>
        <dbReference type="SAM" id="MobiDB-lite"/>
    </source>
</evidence>
<dbReference type="InterPro" id="IPR015797">
    <property type="entry name" value="NUDIX_hydrolase-like_dom_sf"/>
</dbReference>
<dbReference type="Proteomes" id="UP001062901">
    <property type="component" value="Unassembled WGS sequence"/>
</dbReference>
<dbReference type="RefSeq" id="WP_018981084.1">
    <property type="nucleotide sequence ID" value="NZ_BAQD01000144.1"/>
</dbReference>
<evidence type="ECO:0008006" key="4">
    <source>
        <dbReference type="Google" id="ProtNLM"/>
    </source>
</evidence>
<protein>
    <recommendedName>
        <fullName evidence="4">DUF2213 domain-containing protein</fullName>
    </recommendedName>
</protein>
<gene>
    <name evidence="2" type="ORF">AA15669_1935</name>
</gene>
<dbReference type="SUPFAM" id="SSF55811">
    <property type="entry name" value="Nudix"/>
    <property type="match status" value="1"/>
</dbReference>
<dbReference type="Pfam" id="PF09979">
    <property type="entry name" value="DUF2213"/>
    <property type="match status" value="1"/>
</dbReference>
<comment type="caution">
    <text evidence="2">The sequence shown here is derived from an EMBL/GenBank/DDBJ whole genome shotgun (WGS) entry which is preliminary data.</text>
</comment>
<proteinExistence type="predicted"/>
<feature type="compositionally biased region" description="Basic and acidic residues" evidence="1">
    <location>
        <begin position="383"/>
        <end position="417"/>
    </location>
</feature>
<feature type="region of interest" description="Disordered" evidence="1">
    <location>
        <begin position="504"/>
        <end position="524"/>
    </location>
</feature>
<feature type="compositionally biased region" description="Acidic residues" evidence="1">
    <location>
        <begin position="370"/>
        <end position="381"/>
    </location>
</feature>
<feature type="compositionally biased region" description="Basic and acidic residues" evidence="1">
    <location>
        <begin position="317"/>
        <end position="332"/>
    </location>
</feature>
<evidence type="ECO:0000313" key="3">
    <source>
        <dbReference type="Proteomes" id="UP001062901"/>
    </source>
</evidence>
<feature type="region of interest" description="Disordered" evidence="1">
    <location>
        <begin position="365"/>
        <end position="417"/>
    </location>
</feature>
<reference evidence="2" key="1">
    <citation type="submission" date="2013-04" db="EMBL/GenBank/DDBJ databases">
        <title>The genome sequencing project of 58 acetic acid bacteria.</title>
        <authorList>
            <person name="Okamoto-Kainuma A."/>
            <person name="Ishikawa M."/>
            <person name="Umino S."/>
            <person name="Koizumi Y."/>
            <person name="Shiwa Y."/>
            <person name="Yoshikawa H."/>
            <person name="Matsutani M."/>
            <person name="Matsushita K."/>
        </authorList>
    </citation>
    <scope>NUCLEOTIDE SEQUENCE</scope>
    <source>
        <strain evidence="2">DSM 15669</strain>
    </source>
</reference>
<dbReference type="Gene3D" id="3.90.79.10">
    <property type="entry name" value="Nucleoside Triphosphate Pyrophosphohydrolase"/>
    <property type="match status" value="1"/>
</dbReference>
<dbReference type="InterPro" id="IPR016913">
    <property type="entry name" value="UCP029215"/>
</dbReference>
<dbReference type="EMBL" id="BAQD01000144">
    <property type="protein sequence ID" value="GBQ08856.1"/>
    <property type="molecule type" value="Genomic_DNA"/>
</dbReference>
<organism evidence="2 3">
    <name type="scientific">Saccharibacter floricola DSM 15669</name>
    <dbReference type="NCBI Taxonomy" id="1123227"/>
    <lineage>
        <taxon>Bacteria</taxon>
        <taxon>Pseudomonadati</taxon>
        <taxon>Pseudomonadota</taxon>
        <taxon>Alphaproteobacteria</taxon>
        <taxon>Acetobacterales</taxon>
        <taxon>Acetobacteraceae</taxon>
        <taxon>Saccharibacter</taxon>
    </lineage>
</organism>
<accession>A0ABQ0P4J4</accession>